<evidence type="ECO:0000256" key="2">
    <source>
        <dbReference type="ARBA" id="ARBA00022603"/>
    </source>
</evidence>
<organism evidence="5 6">
    <name type="scientific">Hominilimicola fabiformis</name>
    <dbReference type="NCBI Taxonomy" id="2885356"/>
    <lineage>
        <taxon>Bacteria</taxon>
        <taxon>Bacillati</taxon>
        <taxon>Bacillota</taxon>
        <taxon>Clostridia</taxon>
        <taxon>Eubacteriales</taxon>
        <taxon>Oscillospiraceae</taxon>
        <taxon>Hominilimicola</taxon>
    </lineage>
</organism>
<dbReference type="GO" id="GO:0006396">
    <property type="term" value="P:RNA processing"/>
    <property type="evidence" value="ECO:0007669"/>
    <property type="project" value="InterPro"/>
</dbReference>
<dbReference type="InterPro" id="IPR013123">
    <property type="entry name" value="SpoU_subst-bd"/>
</dbReference>
<keyword evidence="3" id="KW-0808">Transferase</keyword>
<dbReference type="InterPro" id="IPR029026">
    <property type="entry name" value="tRNA_m1G_MTases_N"/>
</dbReference>
<sequence>MLEITSSSNNKCKYVKSLSQKKSRQKYGEYTIEGIKSVSDALNSEREITALYVSDSFFENEKFKYPKDISLYKVQDDVFMKMCDTKAPQGILAVVKIEDETDFTPNTEKSYIYCDCINDPGNLGTIIRTADAAGFDGVLLSDGCVDLYSPKTVRSSMGSFFNMKVVTGVSYEKLSEYKNSGFQLIGGALGDNTIDYRSADMKKPTIIIVGNEANGISEDVQKMCQCVKIPILGKAESLNAGVAAAILMYELVRQRS</sequence>
<dbReference type="GO" id="GO:0032259">
    <property type="term" value="P:methylation"/>
    <property type="evidence" value="ECO:0007669"/>
    <property type="project" value="UniProtKB-KW"/>
</dbReference>
<dbReference type="GO" id="GO:0008173">
    <property type="term" value="F:RNA methyltransferase activity"/>
    <property type="evidence" value="ECO:0007669"/>
    <property type="project" value="InterPro"/>
</dbReference>
<evidence type="ECO:0000256" key="1">
    <source>
        <dbReference type="ARBA" id="ARBA00007228"/>
    </source>
</evidence>
<gene>
    <name evidence="5" type="ORF">LKE05_02015</name>
</gene>
<dbReference type="Pfam" id="PF22435">
    <property type="entry name" value="MRM3-like_sub_bind"/>
    <property type="match status" value="1"/>
</dbReference>
<comment type="similarity">
    <text evidence="1">Belongs to the class IV-like SAM-binding methyltransferase superfamily. RNA methyltransferase TrmH family.</text>
</comment>
<dbReference type="Gene3D" id="3.30.1330.30">
    <property type="match status" value="1"/>
</dbReference>
<dbReference type="CDD" id="cd18095">
    <property type="entry name" value="SpoU-like_rRNA-MTase"/>
    <property type="match status" value="1"/>
</dbReference>
<dbReference type="GO" id="GO:0003723">
    <property type="term" value="F:RNA binding"/>
    <property type="evidence" value="ECO:0007669"/>
    <property type="project" value="InterPro"/>
</dbReference>
<dbReference type="InterPro" id="IPR053888">
    <property type="entry name" value="MRM3-like_sub_bind"/>
</dbReference>
<dbReference type="InterPro" id="IPR029064">
    <property type="entry name" value="Ribosomal_eL30-like_sf"/>
</dbReference>
<dbReference type="SUPFAM" id="SSF75217">
    <property type="entry name" value="alpha/beta knot"/>
    <property type="match status" value="1"/>
</dbReference>
<dbReference type="PANTHER" id="PTHR43191">
    <property type="entry name" value="RRNA METHYLTRANSFERASE 3"/>
    <property type="match status" value="1"/>
</dbReference>
<comment type="caution">
    <text evidence="5">The sequence shown here is derived from an EMBL/GenBank/DDBJ whole genome shotgun (WGS) entry which is preliminary data.</text>
</comment>
<dbReference type="GO" id="GO:0005737">
    <property type="term" value="C:cytoplasm"/>
    <property type="evidence" value="ECO:0007669"/>
    <property type="project" value="UniProtKB-ARBA"/>
</dbReference>
<dbReference type="SMART" id="SM00967">
    <property type="entry name" value="SpoU_sub_bind"/>
    <property type="match status" value="1"/>
</dbReference>
<dbReference type="InterPro" id="IPR001537">
    <property type="entry name" value="SpoU_MeTrfase"/>
</dbReference>
<evidence type="ECO:0000259" key="4">
    <source>
        <dbReference type="SMART" id="SM00967"/>
    </source>
</evidence>
<feature type="domain" description="RNA 2-O ribose methyltransferase substrate binding" evidence="4">
    <location>
        <begin position="31"/>
        <end position="101"/>
    </location>
</feature>
<keyword evidence="6" id="KW-1185">Reference proteome</keyword>
<evidence type="ECO:0000256" key="3">
    <source>
        <dbReference type="ARBA" id="ARBA00022679"/>
    </source>
</evidence>
<dbReference type="SUPFAM" id="SSF55315">
    <property type="entry name" value="L30e-like"/>
    <property type="match status" value="1"/>
</dbReference>
<evidence type="ECO:0000313" key="5">
    <source>
        <dbReference type="EMBL" id="MCC2209569.1"/>
    </source>
</evidence>
<name>A0AAE3DWW3_9FIRM</name>
<dbReference type="Proteomes" id="UP001198242">
    <property type="component" value="Unassembled WGS sequence"/>
</dbReference>
<dbReference type="Pfam" id="PF00588">
    <property type="entry name" value="SpoU_methylase"/>
    <property type="match status" value="1"/>
</dbReference>
<proteinExistence type="inferred from homology"/>
<dbReference type="Gene3D" id="3.40.1280.10">
    <property type="match status" value="1"/>
</dbReference>
<dbReference type="EMBL" id="JAJEQM010000002">
    <property type="protein sequence ID" value="MCC2209569.1"/>
    <property type="molecule type" value="Genomic_DNA"/>
</dbReference>
<dbReference type="RefSeq" id="WP_022230018.1">
    <property type="nucleotide sequence ID" value="NZ_JAJEQM010000002.1"/>
</dbReference>
<dbReference type="PANTHER" id="PTHR43191:SF2">
    <property type="entry name" value="RRNA METHYLTRANSFERASE 3, MITOCHONDRIAL"/>
    <property type="match status" value="1"/>
</dbReference>
<reference evidence="5 6" key="1">
    <citation type="submission" date="2021-10" db="EMBL/GenBank/DDBJ databases">
        <title>Anaerobic single-cell dispensing facilitates the cultivation of human gut bacteria.</title>
        <authorList>
            <person name="Afrizal A."/>
        </authorList>
    </citation>
    <scope>NUCLEOTIDE SEQUENCE [LARGE SCALE GENOMIC DNA]</scope>
    <source>
        <strain evidence="5 6">CLA-AA-H232</strain>
    </source>
</reference>
<dbReference type="AlphaFoldDB" id="A0AAE3DWW3"/>
<protein>
    <submittedName>
        <fullName evidence="5">RNA methyltransferase</fullName>
    </submittedName>
</protein>
<evidence type="ECO:0000313" key="6">
    <source>
        <dbReference type="Proteomes" id="UP001198242"/>
    </source>
</evidence>
<accession>A0AAE3DWW3</accession>
<keyword evidence="2 5" id="KW-0489">Methyltransferase</keyword>
<dbReference type="InterPro" id="IPR051259">
    <property type="entry name" value="rRNA_Methyltransferase"/>
</dbReference>
<dbReference type="InterPro" id="IPR029028">
    <property type="entry name" value="Alpha/beta_knot_MTases"/>
</dbReference>